<evidence type="ECO:0000256" key="9">
    <source>
        <dbReference type="ARBA" id="ARBA00023014"/>
    </source>
</evidence>
<dbReference type="GO" id="GO:0071949">
    <property type="term" value="F:FAD binding"/>
    <property type="evidence" value="ECO:0007669"/>
    <property type="project" value="InterPro"/>
</dbReference>
<evidence type="ECO:0000256" key="8">
    <source>
        <dbReference type="ARBA" id="ARBA00023004"/>
    </source>
</evidence>
<evidence type="ECO:0000256" key="10">
    <source>
        <dbReference type="ARBA" id="ARBA00038897"/>
    </source>
</evidence>
<accession>A0A4V6QIC5</accession>
<protein>
    <recommendedName>
        <fullName evidence="10">D-lactate dehydrogenase (cytochrome)</fullName>
        <ecNumber evidence="10">1.1.2.4</ecNumber>
    </recommendedName>
</protein>
<dbReference type="GO" id="GO:0051536">
    <property type="term" value="F:iron-sulfur cluster binding"/>
    <property type="evidence" value="ECO:0007669"/>
    <property type="project" value="UniProtKB-KW"/>
</dbReference>
<dbReference type="PANTHER" id="PTHR11748:SF111">
    <property type="entry name" value="D-LACTATE DEHYDROGENASE, MITOCHONDRIAL-RELATED"/>
    <property type="match status" value="1"/>
</dbReference>
<dbReference type="InterPro" id="IPR036318">
    <property type="entry name" value="FAD-bd_PCMH-like_sf"/>
</dbReference>
<dbReference type="Proteomes" id="UP000297447">
    <property type="component" value="Unassembled WGS sequence"/>
</dbReference>
<evidence type="ECO:0000256" key="7">
    <source>
        <dbReference type="ARBA" id="ARBA00023002"/>
    </source>
</evidence>
<evidence type="ECO:0000256" key="3">
    <source>
        <dbReference type="ARBA" id="ARBA00022630"/>
    </source>
</evidence>
<evidence type="ECO:0000259" key="11">
    <source>
        <dbReference type="PROSITE" id="PS51379"/>
    </source>
</evidence>
<dbReference type="Gene3D" id="1.10.45.10">
    <property type="entry name" value="Vanillyl-alcohol Oxidase, Chain A, domain 4"/>
    <property type="match status" value="1"/>
</dbReference>
<evidence type="ECO:0000313" key="14">
    <source>
        <dbReference type="Proteomes" id="UP000297447"/>
    </source>
</evidence>
<evidence type="ECO:0000256" key="5">
    <source>
        <dbReference type="ARBA" id="ARBA00022827"/>
    </source>
</evidence>
<evidence type="ECO:0000256" key="2">
    <source>
        <dbReference type="ARBA" id="ARBA00008000"/>
    </source>
</evidence>
<dbReference type="RefSeq" id="WP_134517792.1">
    <property type="nucleotide sequence ID" value="NZ_SOHE01000013.1"/>
</dbReference>
<evidence type="ECO:0000259" key="12">
    <source>
        <dbReference type="PROSITE" id="PS51387"/>
    </source>
</evidence>
<dbReference type="InterPro" id="IPR009051">
    <property type="entry name" value="Helical_ferredxn"/>
</dbReference>
<dbReference type="EC" id="1.1.2.4" evidence="10"/>
<dbReference type="PROSITE" id="PS00198">
    <property type="entry name" value="4FE4S_FER_1"/>
    <property type="match status" value="1"/>
</dbReference>
<dbReference type="PROSITE" id="PS51387">
    <property type="entry name" value="FAD_PCMH"/>
    <property type="match status" value="1"/>
</dbReference>
<dbReference type="GO" id="GO:0008720">
    <property type="term" value="F:D-lactate dehydrogenase (NAD+) activity"/>
    <property type="evidence" value="ECO:0007669"/>
    <property type="project" value="TreeGrafter"/>
</dbReference>
<keyword evidence="7" id="KW-0560">Oxidoreductase</keyword>
<keyword evidence="5" id="KW-0274">FAD</keyword>
<dbReference type="PROSITE" id="PS51379">
    <property type="entry name" value="4FE4S_FER_2"/>
    <property type="match status" value="1"/>
</dbReference>
<dbReference type="InterPro" id="IPR016171">
    <property type="entry name" value="Vanillyl_alc_oxidase_C-sub2"/>
</dbReference>
<dbReference type="InterPro" id="IPR006094">
    <property type="entry name" value="Oxid_FAD_bind_N"/>
</dbReference>
<dbReference type="Pfam" id="PF01565">
    <property type="entry name" value="FAD_binding_4"/>
    <property type="match status" value="1"/>
</dbReference>
<dbReference type="InterPro" id="IPR016166">
    <property type="entry name" value="FAD-bd_PCMH"/>
</dbReference>
<keyword evidence="4" id="KW-0479">Metal-binding</keyword>
<dbReference type="InterPro" id="IPR016164">
    <property type="entry name" value="FAD-linked_Oxase-like_C"/>
</dbReference>
<dbReference type="Pfam" id="PF02754">
    <property type="entry name" value="CCG"/>
    <property type="match status" value="2"/>
</dbReference>
<evidence type="ECO:0000313" key="13">
    <source>
        <dbReference type="EMBL" id="TFD55106.1"/>
    </source>
</evidence>
<name>A0A4V6QIC5_9MICO</name>
<comment type="caution">
    <text evidence="13">The sequence shown here is derived from an EMBL/GenBank/DDBJ whole genome shotgun (WGS) entry which is preliminary data.</text>
</comment>
<keyword evidence="9" id="KW-0411">Iron-sulfur</keyword>
<proteinExistence type="inferred from homology"/>
<dbReference type="InterPro" id="IPR004113">
    <property type="entry name" value="FAD-bd_oxidored_4_C"/>
</dbReference>
<feature type="domain" description="4Fe-4S ferredoxin-type" evidence="11">
    <location>
        <begin position="550"/>
        <end position="581"/>
    </location>
</feature>
<dbReference type="AlphaFoldDB" id="A0A4V6QIC5"/>
<keyword evidence="8" id="KW-0408">Iron</keyword>
<dbReference type="InterPro" id="IPR016169">
    <property type="entry name" value="FAD-bd_PCMH_sub2"/>
</dbReference>
<organism evidence="13 14">
    <name type="scientific">Cryobacterium frigoriphilum</name>
    <dbReference type="NCBI Taxonomy" id="1259150"/>
    <lineage>
        <taxon>Bacteria</taxon>
        <taxon>Bacillati</taxon>
        <taxon>Actinomycetota</taxon>
        <taxon>Actinomycetes</taxon>
        <taxon>Micrococcales</taxon>
        <taxon>Microbacteriaceae</taxon>
        <taxon>Cryobacterium</taxon>
    </lineage>
</organism>
<feature type="domain" description="FAD-binding PCMH-type" evidence="12">
    <location>
        <begin position="58"/>
        <end position="286"/>
    </location>
</feature>
<keyword evidence="3" id="KW-0285">Flavoprotein</keyword>
<dbReference type="InterPro" id="IPR017896">
    <property type="entry name" value="4Fe4S_Fe-S-bd"/>
</dbReference>
<gene>
    <name evidence="13" type="ORF">E3T55_01380</name>
</gene>
<evidence type="ECO:0000256" key="4">
    <source>
        <dbReference type="ARBA" id="ARBA00022723"/>
    </source>
</evidence>
<dbReference type="Gene3D" id="3.30.70.2740">
    <property type="match status" value="1"/>
</dbReference>
<comment type="similarity">
    <text evidence="2">Belongs to the FAD-binding oxidoreductase/transferase type 4 family.</text>
</comment>
<dbReference type="SUPFAM" id="SSF46548">
    <property type="entry name" value="alpha-helical ferredoxin"/>
    <property type="match status" value="1"/>
</dbReference>
<dbReference type="GO" id="GO:0004458">
    <property type="term" value="F:D-lactate dehydrogenase (cytochrome) activity"/>
    <property type="evidence" value="ECO:0007669"/>
    <property type="project" value="UniProtKB-EC"/>
</dbReference>
<dbReference type="Pfam" id="PF13183">
    <property type="entry name" value="Fer4_8"/>
    <property type="match status" value="1"/>
</dbReference>
<evidence type="ECO:0000256" key="1">
    <source>
        <dbReference type="ARBA" id="ARBA00001974"/>
    </source>
</evidence>
<keyword evidence="14" id="KW-1185">Reference proteome</keyword>
<dbReference type="Gene3D" id="3.30.43.10">
    <property type="entry name" value="Uridine Diphospho-n-acetylenolpyruvylglucosamine Reductase, domain 2"/>
    <property type="match status" value="1"/>
</dbReference>
<dbReference type="SUPFAM" id="SSF55103">
    <property type="entry name" value="FAD-linked oxidases, C-terminal domain"/>
    <property type="match status" value="1"/>
</dbReference>
<reference evidence="13 14" key="1">
    <citation type="submission" date="2019-03" db="EMBL/GenBank/DDBJ databases">
        <title>Genomics of glacier-inhabiting Cryobacterium strains.</title>
        <authorList>
            <person name="Liu Q."/>
            <person name="Xin Y.-H."/>
        </authorList>
    </citation>
    <scope>NUCLEOTIDE SEQUENCE [LARGE SCALE GENOMIC DNA]</scope>
    <source>
        <strain evidence="13 14">Hh14</strain>
    </source>
</reference>
<dbReference type="InterPro" id="IPR017900">
    <property type="entry name" value="4Fe4S_Fe_S_CS"/>
</dbReference>
<dbReference type="OrthoDB" id="9770306at2"/>
<dbReference type="Gene3D" id="1.10.1060.10">
    <property type="entry name" value="Alpha-helical ferredoxin"/>
    <property type="match status" value="1"/>
</dbReference>
<keyword evidence="6" id="KW-0809">Transit peptide</keyword>
<comment type="cofactor">
    <cofactor evidence="1">
        <name>FAD</name>
        <dbReference type="ChEBI" id="CHEBI:57692"/>
    </cofactor>
</comment>
<dbReference type="Gene3D" id="3.30.465.10">
    <property type="match status" value="1"/>
</dbReference>
<dbReference type="GO" id="GO:0046872">
    <property type="term" value="F:metal ion binding"/>
    <property type="evidence" value="ECO:0007669"/>
    <property type="project" value="UniProtKB-KW"/>
</dbReference>
<dbReference type="EMBL" id="SOHE01000013">
    <property type="protein sequence ID" value="TFD55106.1"/>
    <property type="molecule type" value="Genomic_DNA"/>
</dbReference>
<sequence>MPIGSDSADTLTRRTATTEPGAASAALLDSLRTAVADPTRVKTRAIDRHANAHDASHFLLIPQAVVVAQDAGEVGRLLRASAAQGVALTFRSGGTSLSGQALTDGVLVDVRRNFTKIEVLDGGARVRVQPGVTVRALNNRLARYGRKFGPDPASESACTIGGVIANNSSGMACGTTDNTYRTLESLTLVLPSGTVIDTGEADADARLRALEPALHEGLLRLARRVRGNPASVATIERQFAMKNTMGYGVNSLLDYDRPVDILAHLIVGSEGTLCFVAEAVFRTIPKLAHVTTSLLVFDDLEAANAALPALVETGAATLELMDALSLKVGQSLPDAPPIIRDLAVVDHATLLVEYHADSAERLAELQGTGVTLAAGLGLSSPAEFSSDAAARAQMWHLRKGLYAAVAGARPQGTTALLEDVVVPVPALGRTCIELISLFDRYQYRDSVIFGHAKDGNIHFMLTDGFAGTESLDRYRDFTEDMVELVLGEGGSLKAEHGTGRVMAPYVRRQYGDELYDVMRQIKLLCDPAGLLNPGVLMNDDAEVHLRDIKSTPAVAEEVDRCVSCGYCEPVCPSREITLTPRQRIVTLRAIEQARLDGDTALVAELTKDYDYNAVQTCAVDGMCQTACPVQIDTGLLVKSLRKKDAGPVANAVWNVAAKNWSTVTRGAGLALTVVQKVPTPVVHAPNVLARAVLGTDTVPLYSGELPAGGVSRTRPAPVGAASVVYFPACVSTMFGAADKATPGVQISFEELCARAGITLLVPPAIDSLCCGTPWASKGMATGQASMRARTLAALHEATDGGRLTIICDASSCTEGLRQSIESDQSDVRLRVMDAVEFAATQILPSLPQYTKLPSLALHPTCSSTRMGINSSLDSVAAAVADRVDVPENWGCCGFAGDRGMLHPELTESATRVQAAEVEAFGASAHASCNRTCELGMTRATEEPYRHVLELLADVTRPA</sequence>
<dbReference type="PANTHER" id="PTHR11748">
    <property type="entry name" value="D-LACTATE DEHYDROGENASE"/>
    <property type="match status" value="1"/>
</dbReference>
<dbReference type="GO" id="GO:1903457">
    <property type="term" value="P:lactate catabolic process"/>
    <property type="evidence" value="ECO:0007669"/>
    <property type="project" value="TreeGrafter"/>
</dbReference>
<dbReference type="InterPro" id="IPR016167">
    <property type="entry name" value="FAD-bd_PCMH_sub1"/>
</dbReference>
<evidence type="ECO:0000256" key="6">
    <source>
        <dbReference type="ARBA" id="ARBA00022946"/>
    </source>
</evidence>
<dbReference type="SUPFAM" id="SSF56176">
    <property type="entry name" value="FAD-binding/transporter-associated domain-like"/>
    <property type="match status" value="1"/>
</dbReference>
<dbReference type="Pfam" id="PF02913">
    <property type="entry name" value="FAD-oxidase_C"/>
    <property type="match status" value="1"/>
</dbReference>
<dbReference type="InterPro" id="IPR004017">
    <property type="entry name" value="Cys_rich_dom"/>
</dbReference>